<accession>A0A917YR75</accession>
<keyword evidence="9" id="KW-0902">Two-component regulatory system</keyword>
<feature type="domain" description="HAMP" evidence="11">
    <location>
        <begin position="47"/>
        <end position="100"/>
    </location>
</feature>
<evidence type="ECO:0000259" key="11">
    <source>
        <dbReference type="PROSITE" id="PS50885"/>
    </source>
</evidence>
<keyword evidence="7" id="KW-0418">Kinase</keyword>
<evidence type="ECO:0000256" key="10">
    <source>
        <dbReference type="SAM" id="Phobius"/>
    </source>
</evidence>
<comment type="caution">
    <text evidence="12">The sequence shown here is derived from an EMBL/GenBank/DDBJ whole genome shotgun (WGS) entry which is preliminary data.</text>
</comment>
<dbReference type="Gene3D" id="3.30.565.10">
    <property type="entry name" value="Histidine kinase-like ATPase, C-terminal domain"/>
    <property type="match status" value="1"/>
</dbReference>
<dbReference type="CDD" id="cd06225">
    <property type="entry name" value="HAMP"/>
    <property type="match status" value="1"/>
</dbReference>
<dbReference type="Gene3D" id="6.10.340.10">
    <property type="match status" value="1"/>
</dbReference>
<dbReference type="InterPro" id="IPR003660">
    <property type="entry name" value="HAMP_dom"/>
</dbReference>
<dbReference type="AlphaFoldDB" id="A0A917YR75"/>
<evidence type="ECO:0000256" key="9">
    <source>
        <dbReference type="ARBA" id="ARBA00023012"/>
    </source>
</evidence>
<protein>
    <recommendedName>
        <fullName evidence="3">histidine kinase</fullName>
        <ecNumber evidence="3">2.7.13.3</ecNumber>
    </recommendedName>
</protein>
<keyword evidence="4" id="KW-0597">Phosphoprotein</keyword>
<reference evidence="12" key="2">
    <citation type="submission" date="2020-09" db="EMBL/GenBank/DDBJ databases">
        <authorList>
            <person name="Sun Q."/>
            <person name="Zhou Y."/>
        </authorList>
    </citation>
    <scope>NUCLEOTIDE SEQUENCE</scope>
    <source>
        <strain evidence="12">CGMCC 4.7368</strain>
    </source>
</reference>
<dbReference type="SUPFAM" id="SSF158472">
    <property type="entry name" value="HAMP domain-like"/>
    <property type="match status" value="1"/>
</dbReference>
<dbReference type="EC" id="2.7.13.3" evidence="3"/>
<dbReference type="Pfam" id="PF00672">
    <property type="entry name" value="HAMP"/>
    <property type="match status" value="1"/>
</dbReference>
<keyword evidence="8 10" id="KW-1133">Transmembrane helix</keyword>
<evidence type="ECO:0000313" key="12">
    <source>
        <dbReference type="EMBL" id="GGO62241.1"/>
    </source>
</evidence>
<dbReference type="GO" id="GO:0004673">
    <property type="term" value="F:protein histidine kinase activity"/>
    <property type="evidence" value="ECO:0007669"/>
    <property type="project" value="UniProtKB-EC"/>
</dbReference>
<dbReference type="EMBL" id="BMNH01000001">
    <property type="protein sequence ID" value="GGO62241.1"/>
    <property type="molecule type" value="Genomic_DNA"/>
</dbReference>
<reference evidence="12" key="1">
    <citation type="journal article" date="2014" name="Int. J. Syst. Evol. Microbiol.">
        <title>Complete genome sequence of Corynebacterium casei LMG S-19264T (=DSM 44701T), isolated from a smear-ripened cheese.</title>
        <authorList>
            <consortium name="US DOE Joint Genome Institute (JGI-PGF)"/>
            <person name="Walter F."/>
            <person name="Albersmeier A."/>
            <person name="Kalinowski J."/>
            <person name="Ruckert C."/>
        </authorList>
    </citation>
    <scope>NUCLEOTIDE SEQUENCE</scope>
    <source>
        <strain evidence="12">CGMCC 4.7368</strain>
    </source>
</reference>
<dbReference type="InterPro" id="IPR050428">
    <property type="entry name" value="TCS_sensor_his_kinase"/>
</dbReference>
<evidence type="ECO:0000313" key="13">
    <source>
        <dbReference type="Proteomes" id="UP000646523"/>
    </source>
</evidence>
<gene>
    <name evidence="12" type="ORF">GCM10012289_06430</name>
</gene>
<evidence type="ECO:0000256" key="6">
    <source>
        <dbReference type="ARBA" id="ARBA00022692"/>
    </source>
</evidence>
<evidence type="ECO:0000256" key="7">
    <source>
        <dbReference type="ARBA" id="ARBA00022777"/>
    </source>
</evidence>
<dbReference type="Proteomes" id="UP000646523">
    <property type="component" value="Unassembled WGS sequence"/>
</dbReference>
<proteinExistence type="predicted"/>
<feature type="transmembrane region" description="Helical" evidence="10">
    <location>
        <begin position="27"/>
        <end position="46"/>
    </location>
</feature>
<keyword evidence="13" id="KW-1185">Reference proteome</keyword>
<dbReference type="PROSITE" id="PS50885">
    <property type="entry name" value="HAMP"/>
    <property type="match status" value="1"/>
</dbReference>
<dbReference type="GO" id="GO:0005886">
    <property type="term" value="C:plasma membrane"/>
    <property type="evidence" value="ECO:0007669"/>
    <property type="project" value="TreeGrafter"/>
</dbReference>
<name>A0A917YR75_9ACTN</name>
<dbReference type="SUPFAM" id="SSF55874">
    <property type="entry name" value="ATPase domain of HSP90 chaperone/DNA topoisomerase II/histidine kinase"/>
    <property type="match status" value="1"/>
</dbReference>
<evidence type="ECO:0000256" key="5">
    <source>
        <dbReference type="ARBA" id="ARBA00022679"/>
    </source>
</evidence>
<comment type="catalytic activity">
    <reaction evidence="1">
        <text>ATP + protein L-histidine = ADP + protein N-phospho-L-histidine.</text>
        <dbReference type="EC" id="2.7.13.3"/>
    </reaction>
</comment>
<evidence type="ECO:0000256" key="3">
    <source>
        <dbReference type="ARBA" id="ARBA00012438"/>
    </source>
</evidence>
<dbReference type="PANTHER" id="PTHR45436:SF5">
    <property type="entry name" value="SENSOR HISTIDINE KINASE TRCS"/>
    <property type="match status" value="1"/>
</dbReference>
<evidence type="ECO:0000256" key="2">
    <source>
        <dbReference type="ARBA" id="ARBA00004370"/>
    </source>
</evidence>
<dbReference type="SMART" id="SM00304">
    <property type="entry name" value="HAMP"/>
    <property type="match status" value="1"/>
</dbReference>
<sequence>MPPRTEELRALAEQVEADTLSALLPQAGLALIVVTGLAAVLSWLVAGRVLRPIRATSTTARRLSAENLTDRVPVTTPANELSALAGTINGMLDRVQRGVAAPSSTCSASWMGCCCWRAARPGSARGNPDLAAIVAAALDAAEARAATADIAVRTELRSAPVSGEPVLLERMIGNLVDNALRRPPHQNQI</sequence>
<evidence type="ECO:0000256" key="4">
    <source>
        <dbReference type="ARBA" id="ARBA00022553"/>
    </source>
</evidence>
<evidence type="ECO:0000256" key="8">
    <source>
        <dbReference type="ARBA" id="ARBA00022989"/>
    </source>
</evidence>
<keyword evidence="6 10" id="KW-0812">Transmembrane</keyword>
<dbReference type="InterPro" id="IPR036890">
    <property type="entry name" value="HATPase_C_sf"/>
</dbReference>
<keyword evidence="5" id="KW-0808">Transferase</keyword>
<keyword evidence="10" id="KW-0472">Membrane</keyword>
<organism evidence="12 13">
    <name type="scientific">Nonomuraea cavernae</name>
    <dbReference type="NCBI Taxonomy" id="2045107"/>
    <lineage>
        <taxon>Bacteria</taxon>
        <taxon>Bacillati</taxon>
        <taxon>Actinomycetota</taxon>
        <taxon>Actinomycetes</taxon>
        <taxon>Streptosporangiales</taxon>
        <taxon>Streptosporangiaceae</taxon>
        <taxon>Nonomuraea</taxon>
    </lineage>
</organism>
<dbReference type="PANTHER" id="PTHR45436">
    <property type="entry name" value="SENSOR HISTIDINE KINASE YKOH"/>
    <property type="match status" value="1"/>
</dbReference>
<evidence type="ECO:0000256" key="1">
    <source>
        <dbReference type="ARBA" id="ARBA00000085"/>
    </source>
</evidence>
<dbReference type="GO" id="GO:0000160">
    <property type="term" value="P:phosphorelay signal transduction system"/>
    <property type="evidence" value="ECO:0007669"/>
    <property type="project" value="UniProtKB-KW"/>
</dbReference>
<dbReference type="RefSeq" id="WP_225262078.1">
    <property type="nucleotide sequence ID" value="NZ_BMNH01000001.1"/>
</dbReference>
<comment type="subcellular location">
    <subcellularLocation>
        <location evidence="2">Membrane</location>
    </subcellularLocation>
</comment>